<dbReference type="EMBL" id="JAHRWL010000002">
    <property type="protein sequence ID" value="MBV2361010.1"/>
    <property type="molecule type" value="Genomic_DNA"/>
</dbReference>
<proteinExistence type="predicted"/>
<keyword evidence="3" id="KW-1015">Disulfide bond</keyword>
<evidence type="ECO:0000256" key="5">
    <source>
        <dbReference type="SAM" id="SignalP"/>
    </source>
</evidence>
<accession>A0ABS6NAH5</accession>
<dbReference type="PANTHER" id="PTHR13887">
    <property type="entry name" value="GLUTATHIONE S-TRANSFERASE KAPPA"/>
    <property type="match status" value="1"/>
</dbReference>
<feature type="domain" description="Thioredoxin" evidence="6">
    <location>
        <begin position="71"/>
        <end position="258"/>
    </location>
</feature>
<evidence type="ECO:0000256" key="4">
    <source>
        <dbReference type="ARBA" id="ARBA00023284"/>
    </source>
</evidence>
<dbReference type="InterPro" id="IPR001853">
    <property type="entry name" value="DSBA-like_thioredoxin_dom"/>
</dbReference>
<dbReference type="InterPro" id="IPR041205">
    <property type="entry name" value="ScsC_N"/>
</dbReference>
<evidence type="ECO:0000256" key="1">
    <source>
        <dbReference type="ARBA" id="ARBA00022729"/>
    </source>
</evidence>
<keyword evidence="2" id="KW-0560">Oxidoreductase</keyword>
<dbReference type="RefSeq" id="WP_217779350.1">
    <property type="nucleotide sequence ID" value="NZ_JAHRWL010000002.1"/>
</dbReference>
<dbReference type="PANTHER" id="PTHR13887:SF14">
    <property type="entry name" value="DISULFIDE BOND FORMATION PROTEIN D"/>
    <property type="match status" value="1"/>
</dbReference>
<organism evidence="7 8">
    <name type="scientific">Thalassococcus arenae</name>
    <dbReference type="NCBI Taxonomy" id="2851652"/>
    <lineage>
        <taxon>Bacteria</taxon>
        <taxon>Pseudomonadati</taxon>
        <taxon>Pseudomonadota</taxon>
        <taxon>Alphaproteobacteria</taxon>
        <taxon>Rhodobacterales</taxon>
        <taxon>Roseobacteraceae</taxon>
        <taxon>Thalassococcus</taxon>
    </lineage>
</organism>
<keyword evidence="8" id="KW-1185">Reference proteome</keyword>
<evidence type="ECO:0000313" key="7">
    <source>
        <dbReference type="EMBL" id="MBV2361010.1"/>
    </source>
</evidence>
<evidence type="ECO:0000259" key="6">
    <source>
        <dbReference type="PROSITE" id="PS51352"/>
    </source>
</evidence>
<dbReference type="InterPro" id="IPR013766">
    <property type="entry name" value="Thioredoxin_domain"/>
</dbReference>
<evidence type="ECO:0000256" key="2">
    <source>
        <dbReference type="ARBA" id="ARBA00023002"/>
    </source>
</evidence>
<protein>
    <submittedName>
        <fullName evidence="7">DsbA family protein</fullName>
    </submittedName>
</protein>
<feature type="chain" id="PRO_5046937705" evidence="5">
    <location>
        <begin position="26"/>
        <end position="258"/>
    </location>
</feature>
<dbReference type="CDD" id="cd03023">
    <property type="entry name" value="DsbA_Com1_like"/>
    <property type="match status" value="1"/>
</dbReference>
<comment type="caution">
    <text evidence="7">The sequence shown here is derived from an EMBL/GenBank/DDBJ whole genome shotgun (WGS) entry which is preliminary data.</text>
</comment>
<gene>
    <name evidence="7" type="ORF">KUH32_14695</name>
</gene>
<reference evidence="7" key="1">
    <citation type="submission" date="2021-06" db="EMBL/GenBank/DDBJ databases">
        <title>Thalassococcus sp. CAU 1522 isolated from sea sand, Republic of Korea.</title>
        <authorList>
            <person name="Kim W."/>
        </authorList>
    </citation>
    <scope>NUCLEOTIDE SEQUENCE</scope>
    <source>
        <strain evidence="7">CAU 1522</strain>
    </source>
</reference>
<keyword evidence="4" id="KW-0676">Redox-active center</keyword>
<sequence>MTGTTNKTGFLALALAGFLGSAALASETAPVIDFDAMTDEQRQAFGAQVRAYLLENPQVIMEAVAVLEQQEAEAQASADVSLVQDNAAALFDDGFSWVGGNPDGDITIVEFIDYRCGYCRRAHPEVTELIESDGNIRFVVKEFPILGDASLVSSRFAIATLITAGPDAYKAVHEALIALEGAPNEATLQRIADTMGLDANAIMAEMESPEVARRIDETRALAQRLQINGTPSFVMGERMVRGYVPLDGMRQIVAGERG</sequence>
<dbReference type="Pfam" id="PF01323">
    <property type="entry name" value="DSBA"/>
    <property type="match status" value="1"/>
</dbReference>
<dbReference type="Proteomes" id="UP001166293">
    <property type="component" value="Unassembled WGS sequence"/>
</dbReference>
<dbReference type="PROSITE" id="PS51352">
    <property type="entry name" value="THIOREDOXIN_2"/>
    <property type="match status" value="1"/>
</dbReference>
<evidence type="ECO:0000313" key="8">
    <source>
        <dbReference type="Proteomes" id="UP001166293"/>
    </source>
</evidence>
<dbReference type="Pfam" id="PF18312">
    <property type="entry name" value="ScsC_N"/>
    <property type="match status" value="1"/>
</dbReference>
<name>A0ABS6NAH5_9RHOB</name>
<evidence type="ECO:0000256" key="3">
    <source>
        <dbReference type="ARBA" id="ARBA00023157"/>
    </source>
</evidence>
<keyword evidence="1 5" id="KW-0732">Signal</keyword>
<feature type="signal peptide" evidence="5">
    <location>
        <begin position="1"/>
        <end position="25"/>
    </location>
</feature>